<proteinExistence type="predicted"/>
<keyword evidence="3" id="KW-1185">Reference proteome</keyword>
<feature type="compositionally biased region" description="Basic residues" evidence="1">
    <location>
        <begin position="1657"/>
        <end position="1669"/>
    </location>
</feature>
<sequence length="2542" mass="281047">MGVDFLPTGIDFPPTGIDFPPTGIDFPTPGIDFPLTDFPLTGIDILISLLYTHVQPCKMNEEKRMQEDCATDSQNKGKCDKMREPRGSQNSASDESRAVASDVTKSRDGVSGVDPRAVNTTEGVQLQDTAMSHHTGTSKPPANSTMAPNTGNMSVNAHLNPVNGNQSTTDAAGNLIHSMAKEAQDNTVRRIDDSPSSGLPSLVPVTRTLVPTFDTRTLSPLSVSNATYTPLTSPSNTRDLSNASASNLHMVGNSQKTSSVPYHGVSGGLPNSSSVYQSMQSLNDRYLSPMVSLPSRVPAAGTSGAPGVLALPGFHTLARTSSLPNVPGQTSSPGGIPYSNMYQMMRHSSMLAVSPGLTSTPISQSPVGRSYPYTGETVPLNMSTTSKNLTDVTQSTSAPSVNLFPSSSSINQGTPSSMMAGVGVPSHNNVGVPYNSNMSYYRSPSHANLQTGHNVNMYGSVQNVNLTAGANTTQGGVSNLPTWTNMSDTRGNPRFNMPSGGIVSNQRVGPNMNMPMSTQGSLSNVNMYSGNVSVTGGVRNNSAPNSTNVSTQGAVNANMSYGSDRHQTHGNVHNVNMTGDNVPHPGRSNLPSGGLPQMSFPLRQALKSRLSAVEGNVERLVLANKLNGNSQDPLVLDANDLLSNLKVDTVESLHQLLEKFSDSERNLSGAMHHMANHVPSSSIQSSGQVSASGHTFSTDTTSTGQKQPYLSGDDLIRAAADLSQIPTNLSESDMQSIPHLSGGGNGYELDVNLTIVHDGNKEEPAADLERKVLTLNNKQPRRLMTRSQVNALHKSVSLYWPDFTGYPTSCICDPGIGKEIAVEQIWMHEKQLYFMPQIEIITIGSQELVGIIKSDNVYVSVGQIFLHLLPEMRKEIENYLVTKECDRAFLSLEEMAYLQQRKCININSATIISLASLRAMCTSLLEGKSFVDSPTINLYEAANCTYYRKILSNHTKCSNCGGSMKDETIPDDYEEFDSPELPVSNNAMKEAYQNLLTKRMEERKKNLDNVVQKDGENLMKEIKVGTATVGHVHFNVFVMDGKMYISIRELILSKVMTIQGLQNRLVELKYKPRPAPSTVDLYFISENIDVDNTLWVDLETLRCVCCIKVATPKGWNMEVYHRLKLKQYSFQEDATFRGEDDCAWEGVVYTLNTHTFKIATTKRLTSKIVELPPKSFKDKEKNIPKRVRSKYGKERKEGHVNKVPEGQKVNDLLKAAGGSRRKQQMKTRDVKAVRSKSEDPVYMSVADVLKPGYYVFKDKESIQRFLNTTSPTSKEIASKTKQSMLSKDVVQILDFGSQSSDSSPIILTTNSVKMEIGGNMAKKKRGRPKGIPARRTSKKYECSTVQAEPNMNSSTKQDDKSLPEVDITANTNVSENFEPVNDVDASPKITKDTYTSKLVGIEEKQQNLPKLTITLSKVSEKEITMKNNSMEETKGHDEVAVTDDPHSLVMNSKENRSNERSKGKENDGLRQRISERNKEKENDVLNLSTKSSSPFTSFEQDSSSKKRKRERSSEGKSKRKHRSNNELKEGEASIIEQEREAEEPEYALEYISSPSLESDGNKDLINMTLHKEKIVSPERKKCGPKLKKNKTVEKEKLLMSEMNEEVVTMEGTVPAAEAYRTNECFSPVLNSEVSITDIGEPMNISKEDNVLKEVKSPKGKKKNNVKKSKKGEESNSSNLSIDSDSCQKQVSVPVESEKSALVERSEILNDLSVVCTETNVRYDVKETENAASLLDQYMQNEENSPVQDSPSYSFDVPQNENSYSQEVGEPVVGNSDNTQLEETNQIERNWPDEEVPPTPVIEVTKPQAPEVQTHSPTILQTVEINDGINDVKKSTQTESRTESTKNKKSDEKDVKKKGKKKGEKMRLLSSKPKKSERKEQHVENETETVPLGFEKGNSAEVSFGSSEQCDISMTDARLVNENSEQEATIRNSELVSPERSVIPEERMVQTENSVHDDGTKTSFVSDSKTCTDEGECDVDIDYYEKHPMETKDVLKKMFGILDACVDFNGNFMNGFDVSNFHLKPGADEHFPCLTGEDFERRNHLLDSIYEAFRNVCDLPAVSKELHQIDADDSNFVGDKTDDVCDSTEMDPNTDSHKDDAYTDIEGDFTSPPMSQDYMNSLGLIESSKLHLLSPPRRLRSSHSEMQMKLLEMEAASKKDIKEQVKKIKGNKINKLTSLKSKHFKTTLKGYHASAHRRLQDAILAKSGKLVKCTQGLKELKNLCIEMNEGSGKLRSGVFKRSPKQGNKSNKNKRSRKKEKSKSGSERSRSLSPQKKEKERNNRSRSLEKLGSSKKSEKANRKCTKTLRQSRSLDSLKRKTSVKSLTVISKVENETTDRNSRVREAKTKAESAIRKVQTKLESAIKETSLKSCTVNAGSEKVLASKVKKDFTSVGDEFGLKRAYVTLERESVNKTVKKDAVKLKSIESSKNRDKTAKLGCDAEILGSSEGHDKVDKLNSRLGKTKPKKDSEKHEKHSLNSESNKTLEKLGRNAARISQCKSAGKLGSLQRSPLGYKKLDASRLATEVITAREAKRRKRLMLKQT</sequence>
<feature type="region of interest" description="Disordered" evidence="1">
    <location>
        <begin position="1426"/>
        <end position="1542"/>
    </location>
</feature>
<feature type="compositionally biased region" description="Low complexity" evidence="1">
    <location>
        <begin position="1674"/>
        <end position="1684"/>
    </location>
</feature>
<feature type="region of interest" description="Disordered" evidence="1">
    <location>
        <begin position="2233"/>
        <end position="2317"/>
    </location>
</feature>
<feature type="compositionally biased region" description="Low complexity" evidence="1">
    <location>
        <begin position="680"/>
        <end position="693"/>
    </location>
</feature>
<feature type="compositionally biased region" description="Polar residues" evidence="1">
    <location>
        <begin position="1485"/>
        <end position="1501"/>
    </location>
</feature>
<feature type="compositionally biased region" description="Polar residues" evidence="1">
    <location>
        <begin position="118"/>
        <end position="170"/>
    </location>
</feature>
<feature type="compositionally biased region" description="Basic and acidic residues" evidence="1">
    <location>
        <begin position="2260"/>
        <end position="2287"/>
    </location>
</feature>
<dbReference type="Proteomes" id="UP001186944">
    <property type="component" value="Unassembled WGS sequence"/>
</dbReference>
<dbReference type="EMBL" id="VSWD01000008">
    <property type="protein sequence ID" value="KAK3095003.1"/>
    <property type="molecule type" value="Genomic_DNA"/>
</dbReference>
<feature type="compositionally biased region" description="Basic and acidic residues" evidence="1">
    <location>
        <begin position="1829"/>
        <end position="1854"/>
    </location>
</feature>
<evidence type="ECO:0000313" key="2">
    <source>
        <dbReference type="EMBL" id="KAK3095003.1"/>
    </source>
</evidence>
<feature type="compositionally biased region" description="Basic and acidic residues" evidence="1">
    <location>
        <begin position="1426"/>
        <end position="1446"/>
    </location>
</feature>
<feature type="compositionally biased region" description="Basic residues" evidence="1">
    <location>
        <begin position="2249"/>
        <end position="2259"/>
    </location>
</feature>
<reference evidence="2" key="1">
    <citation type="submission" date="2019-08" db="EMBL/GenBank/DDBJ databases">
        <title>The improved chromosome-level genome for the pearl oyster Pinctada fucata martensii using PacBio sequencing and Hi-C.</title>
        <authorList>
            <person name="Zheng Z."/>
        </authorList>
    </citation>
    <scope>NUCLEOTIDE SEQUENCE</scope>
    <source>
        <strain evidence="2">ZZ-2019</strain>
        <tissue evidence="2">Adductor muscle</tissue>
    </source>
</reference>
<evidence type="ECO:0000256" key="1">
    <source>
        <dbReference type="SAM" id="MobiDB-lite"/>
    </source>
</evidence>
<feature type="compositionally biased region" description="Basic and acidic residues" evidence="1">
    <location>
        <begin position="75"/>
        <end position="86"/>
    </location>
</feature>
<feature type="region of interest" description="Disordered" evidence="1">
    <location>
        <begin position="1321"/>
        <end position="1364"/>
    </location>
</feature>
<gene>
    <name evidence="2" type="ORF">FSP39_009034</name>
</gene>
<feature type="region of interest" description="Disordered" evidence="1">
    <location>
        <begin position="1646"/>
        <end position="1691"/>
    </location>
</feature>
<feature type="compositionally biased region" description="Basic and acidic residues" evidence="1">
    <location>
        <begin position="1646"/>
        <end position="1656"/>
    </location>
</feature>
<feature type="region of interest" description="Disordered" evidence="1">
    <location>
        <begin position="2448"/>
        <end position="2485"/>
    </location>
</feature>
<protein>
    <submittedName>
        <fullName evidence="2">Uncharacterized protein</fullName>
    </submittedName>
</protein>
<organism evidence="2 3">
    <name type="scientific">Pinctada imbricata</name>
    <name type="common">Atlantic pearl-oyster</name>
    <name type="synonym">Pinctada martensii</name>
    <dbReference type="NCBI Taxonomy" id="66713"/>
    <lineage>
        <taxon>Eukaryota</taxon>
        <taxon>Metazoa</taxon>
        <taxon>Spiralia</taxon>
        <taxon>Lophotrochozoa</taxon>
        <taxon>Mollusca</taxon>
        <taxon>Bivalvia</taxon>
        <taxon>Autobranchia</taxon>
        <taxon>Pteriomorphia</taxon>
        <taxon>Pterioida</taxon>
        <taxon>Pterioidea</taxon>
        <taxon>Pteriidae</taxon>
        <taxon>Pinctada</taxon>
    </lineage>
</organism>
<comment type="caution">
    <text evidence="2">The sequence shown here is derived from an EMBL/GenBank/DDBJ whole genome shotgun (WGS) entry which is preliminary data.</text>
</comment>
<evidence type="ECO:0000313" key="3">
    <source>
        <dbReference type="Proteomes" id="UP001186944"/>
    </source>
</evidence>
<feature type="compositionally biased region" description="Basic and acidic residues" evidence="1">
    <location>
        <begin position="1453"/>
        <end position="1483"/>
    </location>
</feature>
<accession>A0AA88XZU3</accession>
<feature type="region of interest" description="Disordered" evidence="1">
    <location>
        <begin position="678"/>
        <end position="708"/>
    </location>
</feature>
<name>A0AA88XZU3_PINIB</name>
<feature type="region of interest" description="Disordered" evidence="1">
    <location>
        <begin position="63"/>
        <end position="170"/>
    </location>
</feature>
<feature type="compositionally biased region" description="Polar residues" evidence="1">
    <location>
        <begin position="1343"/>
        <end position="1355"/>
    </location>
</feature>
<feature type="region of interest" description="Disordered" evidence="1">
    <location>
        <begin position="1807"/>
        <end position="1887"/>
    </location>
</feature>
<feature type="compositionally biased region" description="Polar residues" evidence="1">
    <location>
        <begin position="694"/>
        <end position="708"/>
    </location>
</feature>
<feature type="compositionally biased region" description="Polar residues" evidence="1">
    <location>
        <begin position="1810"/>
        <end position="1823"/>
    </location>
</feature>
<feature type="compositionally biased region" description="Basic and acidic residues" evidence="1">
    <location>
        <begin position="2465"/>
        <end position="2485"/>
    </location>
</feature>